<dbReference type="Gene3D" id="3.60.10.10">
    <property type="entry name" value="Endonuclease/exonuclease/phosphatase"/>
    <property type="match status" value="1"/>
</dbReference>
<dbReference type="SMART" id="SM00343">
    <property type="entry name" value="ZnF_C2HC"/>
    <property type="match status" value="1"/>
</dbReference>
<dbReference type="Proteomes" id="UP000479190">
    <property type="component" value="Unassembled WGS sequence"/>
</dbReference>
<feature type="non-terminal residue" evidence="5">
    <location>
        <position position="1316"/>
    </location>
</feature>
<name>A0A6H5IL93_9HYME</name>
<sequence>MFLPTLHHWSFLLTNARGSTSIAARTPGVSPLVRSARRRWSSGRPSGLALRRCNGDAGIHKPGRSIHRRACFYVINSHPHALNEATYVLASTAPISTSKGMHLPQGCLRLQGTGDAEETAGAVGLVVKSIRKQVLVNSSSSIASPSNVNTNKSQNNIRKSYAKATETTFTDDMAIIMDAIDGVNYTEYLKSLKSHIDPSKMRYASRISNRRICVYLDSVESAEHLWSSVKEVRVKDTAVSIRPLKAATKRVVISNIPPVIPDSALLDSLKKMGIVPISKISHLKINVDDPDLAHISCLRRQVYIKSEDETKLLPAVTLSRGDTSKHIYFTTGHSKCFICNEEGHQAKHCRQDREDTSGKETTPVAEKQGEENFNVHTTPAPNTVSSVTKKRVASPVSSSPISKLDVSPTSVEKPQSIKKKPRTGKTRMQYEDSEDNLENIASQIEKAVSTLGSDKLRVGSSTLAKFLCDSHGQRDLTAAISNAQCIVEKHKDGNLRQKSQGQNQKNMRRGYKSNIDLVLSSPPISDSVSTTICDETWGSDHFPIFINVHAEKFCYHIKTFKIDSIRTDWQEADHLFEEAFSRFLTPEYERMPVRSKFDIFFQVIKDTISACTPTKRSVSRRAHINPVPWWDAECDRAKRLRRAAYLQPGEGTSGALNKICPPWAPTRPDEEPSCESNDFLDMQIDFEEFNVALEDKKDSASPGMDGLNFGILKRLPIKYKLQLLDLFNEMIKLGEFPHSWRDVFVHFIKKPDGKNYRPISLTSCTCKLLETIIKNRLQWWAETNNWLPLCQHGFRKGNSCIDNLAGLTMTVQSAFKERRDVYATFLDIEGAFDNVNIDILIQRLVDLGTSLSTIRFIKFITAERHIFTSKHKSSHLVSYKGLPQGVVLSPLLYAIYTASLTSNLPESVSASCFADDTALYIKSDPHSSSIQTLEKAIKILDQNITNLGLSIAPHKSKFLHFSRTTKSSKQQIKIKSHMLSAQSSVKFLGITFDPRLDFNLQYLKFVWIPSHIGIPGNEAVDALAKSAITSADRLSTQVPFTDFFQGFSEATRESSEQTNEREGLEKGTKFFSLYRTTSRNPWYHKKNYPGHSLLPSTACDLTTTNSQNRSIAKTSLLTKPASAVTLRRSSTTYSGAVNCTPDPEAKTAGQTQTLRPSTSSKRGIAYCATQHRGVLGAVSVLLGVRLKRNARDHSSMPEPANTYNDAVSRKYSYLQRQKKSVEKKSDNLRGSTENVCGKNALHFGNNLVRTQHLYARMDAIDRVQAESRVKIDENANQIDRLKSEIRVLKESTEHYANIPARILSCVARKLGLQLRL</sequence>
<keyword evidence="6" id="KW-1185">Reference proteome</keyword>
<feature type="region of interest" description="Disordered" evidence="2">
    <location>
        <begin position="348"/>
        <end position="430"/>
    </location>
</feature>
<evidence type="ECO:0000313" key="5">
    <source>
        <dbReference type="EMBL" id="CAB0037364.1"/>
    </source>
</evidence>
<dbReference type="GO" id="GO:0042575">
    <property type="term" value="C:DNA polymerase complex"/>
    <property type="evidence" value="ECO:0007669"/>
    <property type="project" value="UniProtKB-ARBA"/>
</dbReference>
<reference evidence="5 6" key="1">
    <citation type="submission" date="2020-02" db="EMBL/GenBank/DDBJ databases">
        <authorList>
            <person name="Ferguson B K."/>
        </authorList>
    </citation>
    <scope>NUCLEOTIDE SEQUENCE [LARGE SCALE GENOMIC DNA]</scope>
</reference>
<dbReference type="InterPro" id="IPR036691">
    <property type="entry name" value="Endo/exonu/phosph_ase_sf"/>
</dbReference>
<dbReference type="InterPro" id="IPR043502">
    <property type="entry name" value="DNA/RNA_pol_sf"/>
</dbReference>
<dbReference type="GO" id="GO:0071897">
    <property type="term" value="P:DNA biosynthetic process"/>
    <property type="evidence" value="ECO:0007669"/>
    <property type="project" value="UniProtKB-ARBA"/>
</dbReference>
<keyword evidence="1" id="KW-0862">Zinc</keyword>
<feature type="compositionally biased region" description="Basic residues" evidence="2">
    <location>
        <begin position="416"/>
        <end position="425"/>
    </location>
</feature>
<evidence type="ECO:0000313" key="6">
    <source>
        <dbReference type="Proteomes" id="UP000479190"/>
    </source>
</evidence>
<dbReference type="Pfam" id="PF00078">
    <property type="entry name" value="RVT_1"/>
    <property type="match status" value="1"/>
</dbReference>
<dbReference type="InterPro" id="IPR000477">
    <property type="entry name" value="RT_dom"/>
</dbReference>
<dbReference type="InterPro" id="IPR012337">
    <property type="entry name" value="RNaseH-like_sf"/>
</dbReference>
<dbReference type="CDD" id="cd01650">
    <property type="entry name" value="RT_nLTR_like"/>
    <property type="match status" value="1"/>
</dbReference>
<evidence type="ECO:0000259" key="4">
    <source>
        <dbReference type="PROSITE" id="PS50878"/>
    </source>
</evidence>
<proteinExistence type="predicted"/>
<feature type="compositionally biased region" description="Basic and acidic residues" evidence="2">
    <location>
        <begin position="348"/>
        <end position="358"/>
    </location>
</feature>
<dbReference type="PROSITE" id="PS50158">
    <property type="entry name" value="ZF_CCHC"/>
    <property type="match status" value="1"/>
</dbReference>
<evidence type="ECO:0000256" key="2">
    <source>
        <dbReference type="SAM" id="MobiDB-lite"/>
    </source>
</evidence>
<dbReference type="GO" id="GO:0008270">
    <property type="term" value="F:zinc ion binding"/>
    <property type="evidence" value="ECO:0007669"/>
    <property type="project" value="UniProtKB-KW"/>
</dbReference>
<feature type="region of interest" description="Disordered" evidence="2">
    <location>
        <begin position="1134"/>
        <end position="1157"/>
    </location>
</feature>
<dbReference type="Gene3D" id="3.30.420.10">
    <property type="entry name" value="Ribonuclease H-like superfamily/Ribonuclease H"/>
    <property type="match status" value="1"/>
</dbReference>
<evidence type="ECO:0000256" key="1">
    <source>
        <dbReference type="PROSITE-ProRule" id="PRU00047"/>
    </source>
</evidence>
<dbReference type="InterPro" id="IPR001878">
    <property type="entry name" value="Znf_CCHC"/>
</dbReference>
<feature type="compositionally biased region" description="Polar residues" evidence="2">
    <location>
        <begin position="395"/>
        <end position="413"/>
    </location>
</feature>
<dbReference type="SUPFAM" id="SSF56219">
    <property type="entry name" value="DNase I-like"/>
    <property type="match status" value="1"/>
</dbReference>
<dbReference type="SUPFAM" id="SSF56672">
    <property type="entry name" value="DNA/RNA polymerases"/>
    <property type="match status" value="1"/>
</dbReference>
<dbReference type="GO" id="GO:0003676">
    <property type="term" value="F:nucleic acid binding"/>
    <property type="evidence" value="ECO:0007669"/>
    <property type="project" value="InterPro"/>
</dbReference>
<dbReference type="InterPro" id="IPR036397">
    <property type="entry name" value="RNaseH_sf"/>
</dbReference>
<dbReference type="InterPro" id="IPR036875">
    <property type="entry name" value="Znf_CCHC_sf"/>
</dbReference>
<evidence type="ECO:0000259" key="3">
    <source>
        <dbReference type="PROSITE" id="PS50158"/>
    </source>
</evidence>
<keyword evidence="1" id="KW-0863">Zinc-finger</keyword>
<keyword evidence="1" id="KW-0479">Metal-binding</keyword>
<dbReference type="EMBL" id="CADCXV010000851">
    <property type="protein sequence ID" value="CAB0037364.1"/>
    <property type="molecule type" value="Genomic_DNA"/>
</dbReference>
<feature type="compositionally biased region" description="Polar residues" evidence="2">
    <location>
        <begin position="1148"/>
        <end position="1157"/>
    </location>
</feature>
<organism evidence="5 6">
    <name type="scientific">Trichogramma brassicae</name>
    <dbReference type="NCBI Taxonomy" id="86971"/>
    <lineage>
        <taxon>Eukaryota</taxon>
        <taxon>Metazoa</taxon>
        <taxon>Ecdysozoa</taxon>
        <taxon>Arthropoda</taxon>
        <taxon>Hexapoda</taxon>
        <taxon>Insecta</taxon>
        <taxon>Pterygota</taxon>
        <taxon>Neoptera</taxon>
        <taxon>Endopterygota</taxon>
        <taxon>Hymenoptera</taxon>
        <taxon>Apocrita</taxon>
        <taxon>Proctotrupomorpha</taxon>
        <taxon>Chalcidoidea</taxon>
        <taxon>Trichogrammatidae</taxon>
        <taxon>Trichogramma</taxon>
    </lineage>
</organism>
<accession>A0A6H5IL93</accession>
<dbReference type="SUPFAM" id="SSF57756">
    <property type="entry name" value="Retrovirus zinc finger-like domains"/>
    <property type="match status" value="1"/>
</dbReference>
<dbReference type="SUPFAM" id="SSF53098">
    <property type="entry name" value="Ribonuclease H-like"/>
    <property type="match status" value="1"/>
</dbReference>
<evidence type="ECO:0008006" key="7">
    <source>
        <dbReference type="Google" id="ProtNLM"/>
    </source>
</evidence>
<dbReference type="PROSITE" id="PS50878">
    <property type="entry name" value="RT_POL"/>
    <property type="match status" value="1"/>
</dbReference>
<feature type="compositionally biased region" description="Polar residues" evidence="2">
    <location>
        <begin position="374"/>
        <end position="387"/>
    </location>
</feature>
<gene>
    <name evidence="5" type="ORF">TBRA_LOCUS9194</name>
</gene>
<feature type="domain" description="Reverse transcriptase" evidence="4">
    <location>
        <begin position="729"/>
        <end position="992"/>
    </location>
</feature>
<feature type="domain" description="CCHC-type" evidence="3">
    <location>
        <begin position="335"/>
        <end position="351"/>
    </location>
</feature>
<protein>
    <recommendedName>
        <fullName evidence="7">CCHC-type domain-containing protein</fullName>
    </recommendedName>
</protein>
<dbReference type="PANTHER" id="PTHR19446">
    <property type="entry name" value="REVERSE TRANSCRIPTASES"/>
    <property type="match status" value="1"/>
</dbReference>